<keyword evidence="3" id="KW-1185">Reference proteome</keyword>
<feature type="domain" description="DUF7479" evidence="1">
    <location>
        <begin position="9"/>
        <end position="68"/>
    </location>
</feature>
<dbReference type="InterPro" id="IPR055902">
    <property type="entry name" value="DUF7479"/>
</dbReference>
<dbReference type="EMBL" id="WJBB01000016">
    <property type="protein sequence ID" value="MBC3797826.1"/>
    <property type="molecule type" value="Genomic_DNA"/>
</dbReference>
<dbReference type="InterPro" id="IPR054656">
    <property type="entry name" value="DVU_1557-like"/>
</dbReference>
<keyword evidence="2" id="KW-0238">DNA-binding</keyword>
<accession>A0ABR6WNF5</accession>
<dbReference type="NCBIfam" id="NF045645">
    <property type="entry name" value="DVU_1557_fam"/>
    <property type="match status" value="1"/>
</dbReference>
<protein>
    <submittedName>
        <fullName evidence="2">DNA-binding protein</fullName>
    </submittedName>
</protein>
<evidence type="ECO:0000313" key="3">
    <source>
        <dbReference type="Proteomes" id="UP000653358"/>
    </source>
</evidence>
<organism evidence="2 3">
    <name type="scientific">Acetobacterium tundrae</name>
    <dbReference type="NCBI Taxonomy" id="132932"/>
    <lineage>
        <taxon>Bacteria</taxon>
        <taxon>Bacillati</taxon>
        <taxon>Bacillota</taxon>
        <taxon>Clostridia</taxon>
        <taxon>Eubacteriales</taxon>
        <taxon>Eubacteriaceae</taxon>
        <taxon>Acetobacterium</taxon>
    </lineage>
</organism>
<evidence type="ECO:0000259" key="1">
    <source>
        <dbReference type="Pfam" id="PF24292"/>
    </source>
</evidence>
<dbReference type="Pfam" id="PF24292">
    <property type="entry name" value="DUF7479"/>
    <property type="match status" value="1"/>
</dbReference>
<name>A0ABR6WNF5_9FIRM</name>
<proteinExistence type="predicted"/>
<dbReference type="GO" id="GO:0003677">
    <property type="term" value="F:DNA binding"/>
    <property type="evidence" value="ECO:0007669"/>
    <property type="project" value="UniProtKB-KW"/>
</dbReference>
<dbReference type="Proteomes" id="UP000653358">
    <property type="component" value="Unassembled WGS sequence"/>
</dbReference>
<comment type="caution">
    <text evidence="2">The sequence shown here is derived from an EMBL/GenBank/DDBJ whole genome shotgun (WGS) entry which is preliminary data.</text>
</comment>
<reference evidence="2 3" key="1">
    <citation type="journal article" date="2020" name="mSystems">
        <title>Defining Genomic and Predicted Metabolic Features of the Acetobacterium Genus.</title>
        <authorList>
            <person name="Ross D.E."/>
            <person name="Marshall C.W."/>
            <person name="Gulliver D."/>
            <person name="May H.D."/>
            <person name="Norman R.S."/>
        </authorList>
    </citation>
    <scope>NUCLEOTIDE SEQUENCE [LARGE SCALE GENOMIC DNA]</scope>
    <source>
        <strain evidence="2 3">DSM 9173</strain>
    </source>
</reference>
<evidence type="ECO:0000313" key="2">
    <source>
        <dbReference type="EMBL" id="MBC3797826.1"/>
    </source>
</evidence>
<sequence>MYQEKKDYQSWICDKCQKELELTKVKVHYLEGEFEVELLNCPTCHQVFINESLALGKMAEVEQGLEDK</sequence>
<dbReference type="RefSeq" id="WP_148602935.1">
    <property type="nucleotide sequence ID" value="NZ_RXYB01000005.1"/>
</dbReference>
<gene>
    <name evidence="2" type="ORF">GH807_12305</name>
</gene>